<dbReference type="InterPro" id="IPR036388">
    <property type="entry name" value="WH-like_DNA-bd_sf"/>
</dbReference>
<evidence type="ECO:0000259" key="4">
    <source>
        <dbReference type="PROSITE" id="PS50956"/>
    </source>
</evidence>
<proteinExistence type="predicted"/>
<feature type="domain" description="HTH asnC-type" evidence="4">
    <location>
        <begin position="4"/>
        <end position="65"/>
    </location>
</feature>
<dbReference type="GO" id="GO:0006355">
    <property type="term" value="P:regulation of DNA-templated transcription"/>
    <property type="evidence" value="ECO:0007669"/>
    <property type="project" value="UniProtKB-ARBA"/>
</dbReference>
<keyword evidence="6" id="KW-1185">Reference proteome</keyword>
<dbReference type="RefSeq" id="WP_139832151.1">
    <property type="nucleotide sequence ID" value="NZ_FXBL01000004.1"/>
</dbReference>
<protein>
    <submittedName>
        <fullName evidence="5">Lrp/AsnC family transcriptional regulator</fullName>
    </submittedName>
</protein>
<dbReference type="SMART" id="SM00344">
    <property type="entry name" value="HTH_ASNC"/>
    <property type="match status" value="1"/>
</dbReference>
<dbReference type="InterPro" id="IPR036390">
    <property type="entry name" value="WH_DNA-bd_sf"/>
</dbReference>
<dbReference type="PROSITE" id="PS50956">
    <property type="entry name" value="HTH_ASNC_2"/>
    <property type="match status" value="1"/>
</dbReference>
<dbReference type="Gene3D" id="3.30.70.920">
    <property type="match status" value="1"/>
</dbReference>
<dbReference type="EMBL" id="FXBL01000004">
    <property type="protein sequence ID" value="SMH28263.1"/>
    <property type="molecule type" value="Genomic_DNA"/>
</dbReference>
<name>A0A1X7MW76_9HYPH</name>
<accession>A0A1X7MW76</accession>
<evidence type="ECO:0000256" key="2">
    <source>
        <dbReference type="ARBA" id="ARBA00023125"/>
    </source>
</evidence>
<dbReference type="PANTHER" id="PTHR30154:SF17">
    <property type="entry name" value="DNA-BINDING TRANSCRIPTIONAL ACTIVATOR DECR"/>
    <property type="match status" value="1"/>
</dbReference>
<keyword evidence="3" id="KW-0804">Transcription</keyword>
<dbReference type="PANTHER" id="PTHR30154">
    <property type="entry name" value="LEUCINE-RESPONSIVE REGULATORY PROTEIN"/>
    <property type="match status" value="1"/>
</dbReference>
<dbReference type="Gene3D" id="1.10.10.10">
    <property type="entry name" value="Winged helix-like DNA-binding domain superfamily/Winged helix DNA-binding domain"/>
    <property type="match status" value="1"/>
</dbReference>
<dbReference type="PROSITE" id="PS00519">
    <property type="entry name" value="HTH_ASNC_1"/>
    <property type="match status" value="1"/>
</dbReference>
<dbReference type="InterPro" id="IPR019885">
    <property type="entry name" value="Tscrpt_reg_HTH_AsnC-type_CS"/>
</dbReference>
<dbReference type="InterPro" id="IPR000485">
    <property type="entry name" value="AsnC-type_HTH_dom"/>
</dbReference>
<organism evidence="5 6">
    <name type="scientific">Mesorhizobium australicum</name>
    <dbReference type="NCBI Taxonomy" id="536018"/>
    <lineage>
        <taxon>Bacteria</taxon>
        <taxon>Pseudomonadati</taxon>
        <taxon>Pseudomonadota</taxon>
        <taxon>Alphaproteobacteria</taxon>
        <taxon>Hyphomicrobiales</taxon>
        <taxon>Phyllobacteriaceae</taxon>
        <taxon>Mesorhizobium</taxon>
    </lineage>
</organism>
<evidence type="ECO:0000256" key="1">
    <source>
        <dbReference type="ARBA" id="ARBA00023015"/>
    </source>
</evidence>
<evidence type="ECO:0000313" key="6">
    <source>
        <dbReference type="Proteomes" id="UP000193083"/>
    </source>
</evidence>
<dbReference type="Proteomes" id="UP000193083">
    <property type="component" value="Unassembled WGS sequence"/>
</dbReference>
<dbReference type="InterPro" id="IPR011991">
    <property type="entry name" value="ArsR-like_HTH"/>
</dbReference>
<dbReference type="AlphaFoldDB" id="A0A1X7MW76"/>
<dbReference type="InterPro" id="IPR011008">
    <property type="entry name" value="Dimeric_a/b-barrel"/>
</dbReference>
<dbReference type="GO" id="GO:0043200">
    <property type="term" value="P:response to amino acid"/>
    <property type="evidence" value="ECO:0007669"/>
    <property type="project" value="TreeGrafter"/>
</dbReference>
<dbReference type="InterPro" id="IPR019888">
    <property type="entry name" value="Tscrpt_reg_AsnC-like"/>
</dbReference>
<dbReference type="SUPFAM" id="SSF46785">
    <property type="entry name" value="Winged helix' DNA-binding domain"/>
    <property type="match status" value="1"/>
</dbReference>
<dbReference type="Pfam" id="PF01037">
    <property type="entry name" value="AsnC_trans_reg"/>
    <property type="match status" value="1"/>
</dbReference>
<dbReference type="Pfam" id="PF13412">
    <property type="entry name" value="HTH_24"/>
    <property type="match status" value="1"/>
</dbReference>
<dbReference type="GO" id="GO:0005829">
    <property type="term" value="C:cytosol"/>
    <property type="evidence" value="ECO:0007669"/>
    <property type="project" value="TreeGrafter"/>
</dbReference>
<evidence type="ECO:0000313" key="5">
    <source>
        <dbReference type="EMBL" id="SMH28263.1"/>
    </source>
</evidence>
<dbReference type="PRINTS" id="PR00033">
    <property type="entry name" value="HTHASNC"/>
</dbReference>
<dbReference type="GO" id="GO:0043565">
    <property type="term" value="F:sequence-specific DNA binding"/>
    <property type="evidence" value="ECO:0007669"/>
    <property type="project" value="InterPro"/>
</dbReference>
<dbReference type="InterPro" id="IPR019887">
    <property type="entry name" value="Tscrpt_reg_AsnC/Lrp_C"/>
</dbReference>
<dbReference type="OrthoDB" id="7847328at2"/>
<sequence length="169" mass="19296">MTEIDEFDLKILTFLQSSTDLSQRELAERVGLSQNACWRRLQRLTSEGLITGTQTRVDLAAIGLDLTVFVMVRTRHHSKEWLEAFRRHVERIPEVVDFYRIGGDWDYLIKVVTRGMGGYDDFYQKLVDGQDLATVTGFFAMETIIDNRPVNLGKVRTAGASRGKSPRRA</sequence>
<evidence type="ECO:0000256" key="3">
    <source>
        <dbReference type="ARBA" id="ARBA00023163"/>
    </source>
</evidence>
<keyword evidence="2" id="KW-0238">DNA-binding</keyword>
<reference evidence="6" key="1">
    <citation type="submission" date="2017-04" db="EMBL/GenBank/DDBJ databases">
        <authorList>
            <person name="Varghese N."/>
            <person name="Submissions S."/>
        </authorList>
    </citation>
    <scope>NUCLEOTIDE SEQUENCE [LARGE SCALE GENOMIC DNA]</scope>
    <source>
        <strain evidence="6">B5P</strain>
    </source>
</reference>
<dbReference type="CDD" id="cd00090">
    <property type="entry name" value="HTH_ARSR"/>
    <property type="match status" value="1"/>
</dbReference>
<dbReference type="SUPFAM" id="SSF54909">
    <property type="entry name" value="Dimeric alpha+beta barrel"/>
    <property type="match status" value="1"/>
</dbReference>
<keyword evidence="1" id="KW-0805">Transcription regulation</keyword>
<gene>
    <name evidence="5" type="ORF">SAMN02982922_0752</name>
</gene>